<accession>A0ABR6ZEJ4</accession>
<dbReference type="Gene3D" id="3.40.50.1820">
    <property type="entry name" value="alpha/beta hydrolase"/>
    <property type="match status" value="1"/>
</dbReference>
<name>A0ABR6ZEJ4_9BURK</name>
<reference evidence="1 2" key="1">
    <citation type="submission" date="2020-08" db="EMBL/GenBank/DDBJ databases">
        <title>Novel species isolated from subtropical streams in China.</title>
        <authorList>
            <person name="Lu H."/>
        </authorList>
    </citation>
    <scope>NUCLEOTIDE SEQUENCE [LARGE SCALE GENOMIC DNA]</scope>
    <source>
        <strain evidence="1 2">NL8W</strain>
    </source>
</reference>
<comment type="caution">
    <text evidence="1">The sequence shown here is derived from an EMBL/GenBank/DDBJ whole genome shotgun (WGS) entry which is preliminary data.</text>
</comment>
<organism evidence="1 2">
    <name type="scientific">Undibacterium umbellatum</name>
    <dbReference type="NCBI Taxonomy" id="2762300"/>
    <lineage>
        <taxon>Bacteria</taxon>
        <taxon>Pseudomonadati</taxon>
        <taxon>Pseudomonadota</taxon>
        <taxon>Betaproteobacteria</taxon>
        <taxon>Burkholderiales</taxon>
        <taxon>Oxalobacteraceae</taxon>
        <taxon>Undibacterium</taxon>
    </lineage>
</organism>
<gene>
    <name evidence="1" type="ORF">H8L47_18875</name>
</gene>
<sequence length="279" mass="31191">MIVLSRLLDQPGPIQATIAQAFINTKPPSYHFSSKVHPDSTAQDIVEELYFKSQWSVCMSSTRQIVFIDGVGGKRYMRGKFVRYFERRGYTVRYFDYRVSSQPLDEIKKNLIEFLSSVARAGAYHAVGYSFGGVLLRSLNVQLREHNLQPERVVLLASPLRASRLASRLRDWKIYRAMTGECGQFAADEDCMNKVPMLDIPTAHVYGTWPWLGAFGLFFGFGLPHDGMVAADEAIPSSLALSVPISASHAFIPSNDAALKAIEQCLTVHQLTTCVNHAR</sequence>
<dbReference type="GO" id="GO:0016787">
    <property type="term" value="F:hydrolase activity"/>
    <property type="evidence" value="ECO:0007669"/>
    <property type="project" value="UniProtKB-KW"/>
</dbReference>
<dbReference type="EMBL" id="JACOFX010000011">
    <property type="protein sequence ID" value="MBC3909632.1"/>
    <property type="molecule type" value="Genomic_DNA"/>
</dbReference>
<dbReference type="SUPFAM" id="SSF53474">
    <property type="entry name" value="alpha/beta-Hydrolases"/>
    <property type="match status" value="1"/>
</dbReference>
<keyword evidence="2" id="KW-1185">Reference proteome</keyword>
<evidence type="ECO:0000313" key="2">
    <source>
        <dbReference type="Proteomes" id="UP000646911"/>
    </source>
</evidence>
<protein>
    <submittedName>
        <fullName evidence="1">Alpha/beta hydrolase</fullName>
    </submittedName>
</protein>
<dbReference type="Proteomes" id="UP000646911">
    <property type="component" value="Unassembled WGS sequence"/>
</dbReference>
<proteinExistence type="predicted"/>
<dbReference type="PANTHER" id="PTHR37946">
    <property type="entry name" value="SLL1969 PROTEIN"/>
    <property type="match status" value="1"/>
</dbReference>
<keyword evidence="1" id="KW-0378">Hydrolase</keyword>
<evidence type="ECO:0000313" key="1">
    <source>
        <dbReference type="EMBL" id="MBC3909632.1"/>
    </source>
</evidence>
<dbReference type="RefSeq" id="WP_186955155.1">
    <property type="nucleotide sequence ID" value="NZ_JACOFX010000011.1"/>
</dbReference>
<dbReference type="PANTHER" id="PTHR37946:SF1">
    <property type="entry name" value="SLL1969 PROTEIN"/>
    <property type="match status" value="1"/>
</dbReference>
<dbReference type="InterPro" id="IPR029058">
    <property type="entry name" value="AB_hydrolase_fold"/>
</dbReference>